<dbReference type="KEGG" id="fer:FNB15_10910"/>
<feature type="transmembrane region" description="Helical" evidence="7">
    <location>
        <begin position="90"/>
        <end position="112"/>
    </location>
</feature>
<dbReference type="Proteomes" id="UP000317496">
    <property type="component" value="Chromosome"/>
</dbReference>
<dbReference type="SUPFAM" id="SSF48452">
    <property type="entry name" value="TPR-like"/>
    <property type="match status" value="1"/>
</dbReference>
<dbReference type="PANTHER" id="PTHR47870">
    <property type="entry name" value="CYTOCHROME C-TYPE BIOGENESIS PROTEIN CCMH"/>
    <property type="match status" value="1"/>
</dbReference>
<gene>
    <name evidence="9" type="primary">ccmI</name>
    <name evidence="9" type="ORF">FNB15_10910</name>
</gene>
<name>A0A516H1U6_9PROT</name>
<keyword evidence="7" id="KW-0472">Membrane</keyword>
<dbReference type="Gene3D" id="1.25.40.10">
    <property type="entry name" value="Tetratricopeptide repeat domain"/>
    <property type="match status" value="2"/>
</dbReference>
<dbReference type="GO" id="GO:0030313">
    <property type="term" value="C:cell envelope"/>
    <property type="evidence" value="ECO:0007669"/>
    <property type="project" value="UniProtKB-SubCell"/>
</dbReference>
<evidence type="ECO:0000256" key="7">
    <source>
        <dbReference type="SAM" id="Phobius"/>
    </source>
</evidence>
<dbReference type="NCBIfam" id="TIGR03142">
    <property type="entry name" value="cytochro_ccmI"/>
    <property type="match status" value="1"/>
</dbReference>
<evidence type="ECO:0000259" key="8">
    <source>
        <dbReference type="Pfam" id="PF23914"/>
    </source>
</evidence>
<feature type="domain" description="Cytochrome c-type biogenesis protein H TPR" evidence="8">
    <location>
        <begin position="119"/>
        <end position="259"/>
    </location>
</feature>
<dbReference type="EMBL" id="CP041636">
    <property type="protein sequence ID" value="QDO97746.1"/>
    <property type="molecule type" value="Genomic_DNA"/>
</dbReference>
<feature type="repeat" description="TPR" evidence="5">
    <location>
        <begin position="157"/>
        <end position="190"/>
    </location>
</feature>
<reference evidence="9 10" key="1">
    <citation type="submission" date="2019-07" db="EMBL/GenBank/DDBJ databases">
        <title>Genome sequencing for Ferrovibrio sp. K5.</title>
        <authorList>
            <person name="Park S.-J."/>
        </authorList>
    </citation>
    <scope>NUCLEOTIDE SEQUENCE [LARGE SCALE GENOMIC DNA]</scope>
    <source>
        <strain evidence="9 10">K5</strain>
    </source>
</reference>
<evidence type="ECO:0000313" key="10">
    <source>
        <dbReference type="Proteomes" id="UP000317496"/>
    </source>
</evidence>
<dbReference type="PANTHER" id="PTHR47870:SF1">
    <property type="entry name" value="CYTOCHROME C-TYPE BIOGENESIS PROTEIN CCMH"/>
    <property type="match status" value="1"/>
</dbReference>
<keyword evidence="2" id="KW-0677">Repeat</keyword>
<keyword evidence="4 5" id="KW-0802">TPR repeat</keyword>
<dbReference type="InterPro" id="IPR019734">
    <property type="entry name" value="TPR_rpt"/>
</dbReference>
<protein>
    <submittedName>
        <fullName evidence="9">C-type cytochrome biogenesis protein CcmI</fullName>
    </submittedName>
</protein>
<evidence type="ECO:0000256" key="5">
    <source>
        <dbReference type="PROSITE-ProRule" id="PRU00339"/>
    </source>
</evidence>
<dbReference type="InterPro" id="IPR011990">
    <property type="entry name" value="TPR-like_helical_dom_sf"/>
</dbReference>
<feature type="transmembrane region" description="Helical" evidence="7">
    <location>
        <begin position="6"/>
        <end position="22"/>
    </location>
</feature>
<dbReference type="OrthoDB" id="9815847at2"/>
<proteinExistence type="predicted"/>
<organism evidence="9 10">
    <name type="scientific">Ferrovibrio terrae</name>
    <dbReference type="NCBI Taxonomy" id="2594003"/>
    <lineage>
        <taxon>Bacteria</taxon>
        <taxon>Pseudomonadati</taxon>
        <taxon>Pseudomonadota</taxon>
        <taxon>Alphaproteobacteria</taxon>
        <taxon>Rhodospirillales</taxon>
        <taxon>Rhodospirillaceae</taxon>
        <taxon>Ferrovibrio</taxon>
    </lineage>
</organism>
<dbReference type="GO" id="GO:0005886">
    <property type="term" value="C:plasma membrane"/>
    <property type="evidence" value="ECO:0007669"/>
    <property type="project" value="TreeGrafter"/>
</dbReference>
<feature type="region of interest" description="Disordered" evidence="6">
    <location>
        <begin position="287"/>
        <end position="306"/>
    </location>
</feature>
<keyword evidence="7" id="KW-1133">Transmembrane helix</keyword>
<dbReference type="AlphaFoldDB" id="A0A516H1U6"/>
<evidence type="ECO:0000256" key="4">
    <source>
        <dbReference type="ARBA" id="ARBA00022803"/>
    </source>
</evidence>
<dbReference type="PROSITE" id="PS50005">
    <property type="entry name" value="TPR"/>
    <property type="match status" value="2"/>
</dbReference>
<comment type="subcellular location">
    <subcellularLocation>
        <location evidence="1">Cell envelope</location>
    </subcellularLocation>
</comment>
<feature type="repeat" description="TPR" evidence="5">
    <location>
        <begin position="336"/>
        <end position="369"/>
    </location>
</feature>
<keyword evidence="3" id="KW-0201">Cytochrome c-type biogenesis</keyword>
<keyword evidence="10" id="KW-1185">Reference proteome</keyword>
<dbReference type="InterPro" id="IPR051263">
    <property type="entry name" value="C-type_cytochrome_biogenesis"/>
</dbReference>
<sequence>MIWLGFIILTLATLGFLLWPLLRAQRQMADRKAHDVTVYRAQLTEIDEELARGSLTASEAGAAKLEIQRRLLRADAAAEGKTVMASRRSVVTGTIVVLLLVPMLGGGIYLSIGRPEATQVDLARMQQRAAQEAQIRAETERMIAQLRERLAAEPNRADGWLLLGRSLLAIDRADEAVPALDRVIALQPDDAEAYALRAEAQTLAADGSVTAPAQRDFRAVLERDPQHPGARYYLGLARLQEGDTRGAYDDWYGLAAESPADALWLDVVQARLRELAPRLGIALAQAVPDSKPPAQAGPSREQMDAAQQMSAEDRNAMVRGMVDRLAERLQDNPNDADGWLRLARAREVLGEVDAAREALRRAVAVAPQRVDARLALAFNLAGPAVTSRDPLPAEAAVEFGKVLEQAPDHPQALWFVGRSAYESGNNAAASAAWTRLLAQLPPESPEAKELAQRLAGLSR</sequence>
<evidence type="ECO:0000256" key="3">
    <source>
        <dbReference type="ARBA" id="ARBA00022748"/>
    </source>
</evidence>
<dbReference type="RefSeq" id="WP_144068727.1">
    <property type="nucleotide sequence ID" value="NZ_CP041636.1"/>
</dbReference>
<keyword evidence="7" id="KW-0812">Transmembrane</keyword>
<dbReference type="InterPro" id="IPR017560">
    <property type="entry name" value="Cyt_c_biogenesis_CcmI"/>
</dbReference>
<dbReference type="Pfam" id="PF23914">
    <property type="entry name" value="TPR_CcmH_CycH"/>
    <property type="match status" value="2"/>
</dbReference>
<evidence type="ECO:0000313" key="9">
    <source>
        <dbReference type="EMBL" id="QDO97746.1"/>
    </source>
</evidence>
<evidence type="ECO:0000256" key="6">
    <source>
        <dbReference type="SAM" id="MobiDB-lite"/>
    </source>
</evidence>
<feature type="domain" description="Cytochrome c-type biogenesis protein H TPR" evidence="8">
    <location>
        <begin position="307"/>
        <end position="446"/>
    </location>
</feature>
<dbReference type="SMART" id="SM00028">
    <property type="entry name" value="TPR"/>
    <property type="match status" value="3"/>
</dbReference>
<evidence type="ECO:0000256" key="1">
    <source>
        <dbReference type="ARBA" id="ARBA00004196"/>
    </source>
</evidence>
<dbReference type="InterPro" id="IPR056413">
    <property type="entry name" value="TPR_CcmH_CycH"/>
</dbReference>
<dbReference type="GO" id="GO:0017004">
    <property type="term" value="P:cytochrome complex assembly"/>
    <property type="evidence" value="ECO:0007669"/>
    <property type="project" value="UniProtKB-KW"/>
</dbReference>
<evidence type="ECO:0000256" key="2">
    <source>
        <dbReference type="ARBA" id="ARBA00022737"/>
    </source>
</evidence>
<accession>A0A516H1U6</accession>